<name>A0A8B9BHV0_9AVES</name>
<organism evidence="3 4">
    <name type="scientific">Anser brachyrhynchus</name>
    <name type="common">Pink-footed goose</name>
    <dbReference type="NCBI Taxonomy" id="132585"/>
    <lineage>
        <taxon>Eukaryota</taxon>
        <taxon>Metazoa</taxon>
        <taxon>Chordata</taxon>
        <taxon>Craniata</taxon>
        <taxon>Vertebrata</taxon>
        <taxon>Euteleostomi</taxon>
        <taxon>Archelosauria</taxon>
        <taxon>Archosauria</taxon>
        <taxon>Dinosauria</taxon>
        <taxon>Saurischia</taxon>
        <taxon>Theropoda</taxon>
        <taxon>Coelurosauria</taxon>
        <taxon>Aves</taxon>
        <taxon>Neognathae</taxon>
        <taxon>Galloanserae</taxon>
        <taxon>Anseriformes</taxon>
        <taxon>Anatidae</taxon>
        <taxon>Anserinae</taxon>
        <taxon>Anser</taxon>
    </lineage>
</organism>
<dbReference type="SMART" id="SM00408">
    <property type="entry name" value="IGc2"/>
    <property type="match status" value="2"/>
</dbReference>
<evidence type="ECO:0000313" key="4">
    <source>
        <dbReference type="Proteomes" id="UP000694426"/>
    </source>
</evidence>
<keyword evidence="1" id="KW-0732">Signal</keyword>
<evidence type="ECO:0000313" key="3">
    <source>
        <dbReference type="Ensembl" id="ENSABRP00000004567.1"/>
    </source>
</evidence>
<evidence type="ECO:0000259" key="2">
    <source>
        <dbReference type="PROSITE" id="PS50835"/>
    </source>
</evidence>
<accession>A0A8B9BHV0</accession>
<dbReference type="Gene3D" id="2.60.40.10">
    <property type="entry name" value="Immunoglobulins"/>
    <property type="match status" value="2"/>
</dbReference>
<keyword evidence="4" id="KW-1185">Reference proteome</keyword>
<dbReference type="Proteomes" id="UP000694426">
    <property type="component" value="Unplaced"/>
</dbReference>
<dbReference type="InterPro" id="IPR003599">
    <property type="entry name" value="Ig_sub"/>
</dbReference>
<dbReference type="PROSITE" id="PS50835">
    <property type="entry name" value="IG_LIKE"/>
    <property type="match status" value="2"/>
</dbReference>
<dbReference type="SMART" id="SM00409">
    <property type="entry name" value="IG"/>
    <property type="match status" value="2"/>
</dbReference>
<dbReference type="InterPro" id="IPR013098">
    <property type="entry name" value="Ig_I-set"/>
</dbReference>
<dbReference type="SUPFAM" id="SSF48726">
    <property type="entry name" value="Immunoglobulin"/>
    <property type="match status" value="2"/>
</dbReference>
<dbReference type="GeneTree" id="ENSGT00940000171516"/>
<sequence length="246" mass="26968">MSLLGKEILSFALFSFGLCIVLESKCLQALEQYTDPRKPPSFVKKVDPSYLLTPGDSARLQCKVKGSPEIQVTWFKDNKEIRETNTHKMSFTNSVAVDAGVYICRATNSAGSKDSSSTLFIKGLLCVLFLAIVSFQCNLEPPSFIVEPESQDVLPASTVRFKGTFKGTTPLTVKWFKGDTELVTGGACYIMTEALASYLELYAVKPNDSGKYICKVSNVAGSVTCSANLFVKGLHSYSLFNFQLLD</sequence>
<dbReference type="Ensembl" id="ENSABRT00000006498.1">
    <property type="protein sequence ID" value="ENSABRP00000004567.1"/>
    <property type="gene ID" value="ENSABRG00000004203.1"/>
</dbReference>
<dbReference type="AlphaFoldDB" id="A0A8B9BHV0"/>
<dbReference type="InterPro" id="IPR013783">
    <property type="entry name" value="Ig-like_fold"/>
</dbReference>
<dbReference type="PANTHER" id="PTHR47633:SF4">
    <property type="entry name" value="MYOPALLADIN ISOFORM X1"/>
    <property type="match status" value="1"/>
</dbReference>
<evidence type="ECO:0000256" key="1">
    <source>
        <dbReference type="SAM" id="SignalP"/>
    </source>
</evidence>
<reference evidence="3" key="1">
    <citation type="submission" date="2025-08" db="UniProtKB">
        <authorList>
            <consortium name="Ensembl"/>
        </authorList>
    </citation>
    <scope>IDENTIFICATION</scope>
</reference>
<dbReference type="InterPro" id="IPR007110">
    <property type="entry name" value="Ig-like_dom"/>
</dbReference>
<feature type="domain" description="Ig-like" evidence="2">
    <location>
        <begin position="40"/>
        <end position="120"/>
    </location>
</feature>
<feature type="chain" id="PRO_5034612942" description="Ig-like domain-containing protein" evidence="1">
    <location>
        <begin position="20"/>
        <end position="246"/>
    </location>
</feature>
<dbReference type="InterPro" id="IPR036179">
    <property type="entry name" value="Ig-like_dom_sf"/>
</dbReference>
<proteinExistence type="predicted"/>
<reference evidence="3" key="2">
    <citation type="submission" date="2025-09" db="UniProtKB">
        <authorList>
            <consortium name="Ensembl"/>
        </authorList>
    </citation>
    <scope>IDENTIFICATION</scope>
</reference>
<dbReference type="PANTHER" id="PTHR47633">
    <property type="entry name" value="IMMUNOGLOBULIN"/>
    <property type="match status" value="1"/>
</dbReference>
<dbReference type="InterPro" id="IPR003598">
    <property type="entry name" value="Ig_sub2"/>
</dbReference>
<feature type="signal peptide" evidence="1">
    <location>
        <begin position="1"/>
        <end position="19"/>
    </location>
</feature>
<dbReference type="Pfam" id="PF07679">
    <property type="entry name" value="I-set"/>
    <property type="match status" value="2"/>
</dbReference>
<protein>
    <recommendedName>
        <fullName evidence="2">Ig-like domain-containing protein</fullName>
    </recommendedName>
</protein>
<feature type="domain" description="Ig-like" evidence="2">
    <location>
        <begin position="142"/>
        <end position="230"/>
    </location>
</feature>
<dbReference type="FunFam" id="2.60.40.10:FF:000022">
    <property type="entry name" value="Cardiac titin"/>
    <property type="match status" value="2"/>
</dbReference>